<evidence type="ECO:0000256" key="1">
    <source>
        <dbReference type="ARBA" id="ARBA00005771"/>
    </source>
</evidence>
<evidence type="ECO:0000313" key="5">
    <source>
        <dbReference type="Proteomes" id="UP001299283"/>
    </source>
</evidence>
<gene>
    <name evidence="4" type="ORF">K5L39_23185</name>
</gene>
<dbReference type="GO" id="GO:0016740">
    <property type="term" value="F:transferase activity"/>
    <property type="evidence" value="ECO:0007669"/>
    <property type="project" value="UniProtKB-KW"/>
</dbReference>
<protein>
    <submittedName>
        <fullName evidence="4">Sulfotransferase domain-containing protein</fullName>
        <ecNumber evidence="4">2.8.2.-</ecNumber>
    </submittedName>
</protein>
<evidence type="ECO:0000313" key="4">
    <source>
        <dbReference type="EMBL" id="MEB3072080.1"/>
    </source>
</evidence>
<keyword evidence="5" id="KW-1185">Reference proteome</keyword>
<comment type="similarity">
    <text evidence="1">Belongs to the sulfotransferase 1 family.</text>
</comment>
<dbReference type="EMBL" id="JAYJJQ010000055">
    <property type="protein sequence ID" value="MEB3072080.1"/>
    <property type="molecule type" value="Genomic_DNA"/>
</dbReference>
<comment type="caution">
    <text evidence="4">The sequence shown here is derived from an EMBL/GenBank/DDBJ whole genome shotgun (WGS) entry which is preliminary data.</text>
</comment>
<dbReference type="Gene3D" id="3.40.50.300">
    <property type="entry name" value="P-loop containing nucleotide triphosphate hydrolases"/>
    <property type="match status" value="1"/>
</dbReference>
<evidence type="ECO:0000256" key="2">
    <source>
        <dbReference type="ARBA" id="ARBA00022679"/>
    </source>
</evidence>
<name>A0ABU5Z4J9_9MYCO</name>
<accession>A0ABU5Z4J9</accession>
<proteinExistence type="inferred from homology"/>
<evidence type="ECO:0000259" key="3">
    <source>
        <dbReference type="Pfam" id="PF00685"/>
    </source>
</evidence>
<reference evidence="4 5" key="1">
    <citation type="submission" date="2023-12" db="EMBL/GenBank/DDBJ databases">
        <title>Description of new species of Mycobacterium terrae complex isolated from sewage at the Sao Paulo Zoological Park Foundation in Brazil.</title>
        <authorList>
            <person name="Romagnoli C.L."/>
            <person name="Conceicao E.C."/>
            <person name="Machado E."/>
            <person name="Barreto L.B.P.F."/>
            <person name="Sharma A."/>
            <person name="Silva N.M."/>
            <person name="Marques L.E."/>
            <person name="Juliana M.A."/>
            <person name="Lourenco M.C.S."/>
            <person name="Digiampietri L.A."/>
            <person name="Suffys P.N."/>
            <person name="Viana-Niero C."/>
        </authorList>
    </citation>
    <scope>NUCLEOTIDE SEQUENCE [LARGE SCALE GENOMIC DNA]</scope>
    <source>
        <strain evidence="4 5">MYC017</strain>
    </source>
</reference>
<dbReference type="InterPro" id="IPR000863">
    <property type="entry name" value="Sulfotransferase_dom"/>
</dbReference>
<organism evidence="4 5">
    <name type="scientific">[Mycobacterium] vasticus</name>
    <dbReference type="NCBI Taxonomy" id="2875777"/>
    <lineage>
        <taxon>Bacteria</taxon>
        <taxon>Bacillati</taxon>
        <taxon>Actinomycetota</taxon>
        <taxon>Actinomycetes</taxon>
        <taxon>Mycobacteriales</taxon>
        <taxon>Mycobacteriaceae</taxon>
        <taxon>Mycolicibacter</taxon>
    </lineage>
</organism>
<keyword evidence="2 4" id="KW-0808">Transferase</keyword>
<dbReference type="PANTHER" id="PTHR11783">
    <property type="entry name" value="SULFOTRANSFERASE SULT"/>
    <property type="match status" value="1"/>
</dbReference>
<feature type="domain" description="Sulfotransferase" evidence="3">
    <location>
        <begin position="49"/>
        <end position="279"/>
    </location>
</feature>
<dbReference type="RefSeq" id="WP_329779820.1">
    <property type="nucleotide sequence ID" value="NZ_JAYJJQ010000055.1"/>
</dbReference>
<sequence length="293" mass="33248">MTIELRYPAEGRHHSSFGHDLYLHDGVGYPVCNSGALMHAIDEFPSEHDDVTIVGFPKSGTNWVQAMVQKLYEDDWGTLKVCDVVPHIDIGTAGGVSGFEFCADAPRPRLMKSHSPFRHMPRAFRDEHVGKVIYVSRNPKDVCDSFFNQLDSMRDVQGFTLDWPQWVDHFIAGRVAYGPWIDHVVEWRARDENDGVLHLTYESMKSDVRATLERVVEFLGRPAPERRIDEVISQTEFAAMQKGDGAKLYNGPVARREGKVGGWRDHLTEEQNAYFDAEIVARLGAHGIEFTYN</sequence>
<dbReference type="SUPFAM" id="SSF52540">
    <property type="entry name" value="P-loop containing nucleoside triphosphate hydrolases"/>
    <property type="match status" value="1"/>
</dbReference>
<dbReference type="Pfam" id="PF00685">
    <property type="entry name" value="Sulfotransfer_1"/>
    <property type="match status" value="1"/>
</dbReference>
<dbReference type="Proteomes" id="UP001299283">
    <property type="component" value="Unassembled WGS sequence"/>
</dbReference>
<dbReference type="EC" id="2.8.2.-" evidence="4"/>
<dbReference type="InterPro" id="IPR027417">
    <property type="entry name" value="P-loop_NTPase"/>
</dbReference>